<dbReference type="AlphaFoldDB" id="U2QTM8"/>
<feature type="region of interest" description="Disordered" evidence="1">
    <location>
        <begin position="333"/>
        <end position="353"/>
    </location>
</feature>
<feature type="compositionally biased region" description="Basic and acidic residues" evidence="1">
    <location>
        <begin position="333"/>
        <end position="352"/>
    </location>
</feature>
<protein>
    <submittedName>
        <fullName evidence="2">CRISPR-associated protein</fullName>
    </submittedName>
</protein>
<proteinExistence type="predicted"/>
<evidence type="ECO:0000313" key="2">
    <source>
        <dbReference type="EMBL" id="ERK59876.1"/>
    </source>
</evidence>
<evidence type="ECO:0000313" key="3">
    <source>
        <dbReference type="Proteomes" id="UP000017052"/>
    </source>
</evidence>
<dbReference type="Proteomes" id="UP000017052">
    <property type="component" value="Unassembled WGS sequence"/>
</dbReference>
<name>U2QTM8_9ACTN</name>
<reference evidence="2" key="1">
    <citation type="submission" date="2013-08" db="EMBL/GenBank/DDBJ databases">
        <authorList>
            <person name="Durkin A.S."/>
            <person name="Haft D.R."/>
            <person name="McCorrison J."/>
            <person name="Torralba M."/>
            <person name="Gillis M."/>
            <person name="Haft D.H."/>
            <person name="Methe B."/>
            <person name="Sutton G."/>
            <person name="Nelson K.E."/>
        </authorList>
    </citation>
    <scope>NUCLEOTIDE SEQUENCE [LARGE SCALE GENOMIC DNA]</scope>
    <source>
        <strain evidence="2">F0233</strain>
    </source>
</reference>
<feature type="region of interest" description="Disordered" evidence="1">
    <location>
        <begin position="737"/>
        <end position="764"/>
    </location>
</feature>
<evidence type="ECO:0000256" key="1">
    <source>
        <dbReference type="SAM" id="MobiDB-lite"/>
    </source>
</evidence>
<gene>
    <name evidence="2" type="ORF">HMPREF0682_2187</name>
</gene>
<dbReference type="EMBL" id="ACVN02000101">
    <property type="protein sequence ID" value="ERK59876.1"/>
    <property type="molecule type" value="Genomic_DNA"/>
</dbReference>
<keyword evidence="3" id="KW-1185">Reference proteome</keyword>
<feature type="region of interest" description="Disordered" evidence="1">
    <location>
        <begin position="508"/>
        <end position="529"/>
    </location>
</feature>
<accession>U2QTM8</accession>
<comment type="caution">
    <text evidence="2">The sequence shown here is derived from an EMBL/GenBank/DDBJ whole genome shotgun (WGS) entry which is preliminary data.</text>
</comment>
<organism evidence="2 3">
    <name type="scientific">Propionibacterium acidifaciens F0233</name>
    <dbReference type="NCBI Taxonomy" id="553198"/>
    <lineage>
        <taxon>Bacteria</taxon>
        <taxon>Bacillati</taxon>
        <taxon>Actinomycetota</taxon>
        <taxon>Actinomycetes</taxon>
        <taxon>Propionibacteriales</taxon>
        <taxon>Propionibacteriaceae</taxon>
        <taxon>Propionibacterium</taxon>
    </lineage>
</organism>
<sequence>MTTWHHAYNGIPTVKDWHAVGRNGFVGNRPPSGHDYLRPNDLSGELRVSLTVVSPTVPGQDTKDGRVIVASRSGATGGTTNWDDVSIPVSTLKGVLSSAYEAVTASRMRVFAGHDHVLTHRRTTQESAILYPVFLVPDPGARKGTGLRARIMLGKNPRLKPGQWEEPPYLCAVVLPNSENSRTSLYNQSGGLMYSGAVKDRKKKYHGGTSREDVAARLSLLRTATPHLSRITFTMQEERFYQTKRLIVASINGERFCGATKRGSKTNGRSYTGYVVRLTPEGSDPLIDTKHNEFIFFDNDQNRTYREVSERVLAGLVEVIHSYLENIRTLKRQEARRHEAGAPDESKTRRSDAPNTWLIHSILDTSHGGPGLSADREAIEQYLRRLAAADPGVPLFASIDSTGTITGLSLSQVGRRVSSGARTPAELAEADGITPARGYAEASLADRMWGFVADTKDEGQDQGAAVRGRITIHPITPALQPEGENWLRLPEGDSTGWILPTLASPKPSTGVPYLHGKNGRTPPEKTTRSETYAGDQRLIRKVYPSHRLQIDKPIESIPNVKPLTGSPGPSETAVGSYLAPGAAFTTTISFEGLTRQELAVLVWLLTPERLVPDGERRTGRSPVVGYHRLGFGKPLGLGMVEIRATAVIVHSGVELAKTYRDLEGCLGLTAPSETAVPELLKDLPADFERSLAVRAFVRSAYGWSDDSLVQYPDADCPATDDEISPITTWFKNREENRVKHKTNPQKYPLDNRYNLPGLADPPAK</sequence>